<dbReference type="Proteomes" id="UP001057291">
    <property type="component" value="Unassembled WGS sequence"/>
</dbReference>
<gene>
    <name evidence="2" type="primary">ykvI</name>
    <name evidence="2" type="ORF">DNHGIG_37080</name>
</gene>
<dbReference type="AlphaFoldDB" id="A0AAV4LL81"/>
<keyword evidence="1" id="KW-0812">Transmembrane</keyword>
<accession>A0AAV4LL81</accession>
<name>A0AAV4LL81_9BACL</name>
<keyword evidence="1" id="KW-0472">Membrane</keyword>
<feature type="transmembrane region" description="Helical" evidence="1">
    <location>
        <begin position="297"/>
        <end position="318"/>
    </location>
</feature>
<feature type="transmembrane region" description="Helical" evidence="1">
    <location>
        <begin position="324"/>
        <end position="342"/>
    </location>
</feature>
<proteinExistence type="predicted"/>
<evidence type="ECO:0000256" key="1">
    <source>
        <dbReference type="SAM" id="Phobius"/>
    </source>
</evidence>
<feature type="transmembrane region" description="Helical" evidence="1">
    <location>
        <begin position="86"/>
        <end position="111"/>
    </location>
</feature>
<dbReference type="RefSeq" id="WP_282201062.1">
    <property type="nucleotide sequence ID" value="NZ_BOQE01000001.1"/>
</dbReference>
<dbReference type="EMBL" id="BOQE01000001">
    <property type="protein sequence ID" value="GIM48159.1"/>
    <property type="molecule type" value="Genomic_DNA"/>
</dbReference>
<protein>
    <submittedName>
        <fullName evidence="2">Membrane protein</fullName>
    </submittedName>
</protein>
<keyword evidence="1" id="KW-1133">Transmembrane helix</keyword>
<feature type="transmembrane region" description="Helical" evidence="1">
    <location>
        <begin position="117"/>
        <end position="135"/>
    </location>
</feature>
<dbReference type="PANTHER" id="PTHR37814">
    <property type="entry name" value="CONSERVED MEMBRANE PROTEIN"/>
    <property type="match status" value="1"/>
</dbReference>
<feature type="transmembrane region" description="Helical" evidence="1">
    <location>
        <begin position="258"/>
        <end position="285"/>
    </location>
</feature>
<feature type="transmembrane region" description="Helical" evidence="1">
    <location>
        <begin position="44"/>
        <end position="65"/>
    </location>
</feature>
<feature type="transmembrane region" description="Helical" evidence="1">
    <location>
        <begin position="147"/>
        <end position="165"/>
    </location>
</feature>
<keyword evidence="3" id="KW-1185">Reference proteome</keyword>
<reference evidence="2" key="1">
    <citation type="journal article" date="2023" name="Int. J. Syst. Evol. Microbiol.">
        <title>Collibacillus ludicampi gen. nov., sp. nov., a new soil bacterium of the family Alicyclobacillaceae.</title>
        <authorList>
            <person name="Jojima T."/>
            <person name="Ioku Y."/>
            <person name="Fukuta Y."/>
            <person name="Shirasaka N."/>
            <person name="Matsumura Y."/>
            <person name="Mori M."/>
        </authorList>
    </citation>
    <scope>NUCLEOTIDE SEQUENCE</scope>
    <source>
        <strain evidence="2">TP075</strain>
    </source>
</reference>
<dbReference type="PANTHER" id="PTHR37814:SF1">
    <property type="entry name" value="MEMBRANE PROTEIN"/>
    <property type="match status" value="1"/>
</dbReference>
<feature type="transmembrane region" description="Helical" evidence="1">
    <location>
        <begin position="185"/>
        <end position="206"/>
    </location>
</feature>
<organism evidence="2 3">
    <name type="scientific">Collibacillus ludicampi</name>
    <dbReference type="NCBI Taxonomy" id="2771369"/>
    <lineage>
        <taxon>Bacteria</taxon>
        <taxon>Bacillati</taxon>
        <taxon>Bacillota</taxon>
        <taxon>Bacilli</taxon>
        <taxon>Bacillales</taxon>
        <taxon>Alicyclobacillaceae</taxon>
        <taxon>Collibacillus</taxon>
    </lineage>
</organism>
<feature type="transmembrane region" description="Helical" evidence="1">
    <location>
        <begin position="218"/>
        <end position="238"/>
    </location>
</feature>
<evidence type="ECO:0000313" key="2">
    <source>
        <dbReference type="EMBL" id="GIM48159.1"/>
    </source>
</evidence>
<comment type="caution">
    <text evidence="2">The sequence shown here is derived from an EMBL/GenBank/DDBJ whole genome shotgun (WGS) entry which is preliminary data.</text>
</comment>
<dbReference type="InterPro" id="IPR038728">
    <property type="entry name" value="YkvI-like"/>
</dbReference>
<evidence type="ECO:0000313" key="3">
    <source>
        <dbReference type="Proteomes" id="UP001057291"/>
    </source>
</evidence>
<sequence>MKKREMRLAAQIAFTYIGTVVGAGFASGQEILQFFTRFGHKGYFGIAVSTFLFAWVGLRMLMLGYQLRATSYRQLTAYLFGQKLAGLIDTLMMVMLFGVTVAMLAGVGALFEENSRIPFHIGVLLTMALTFFTILRGMKGILAANSFIVPTMLLVISFLFIHAFIHGGSPHEFTGSETTTTLQWLSSAISYAAFNMGLAVSVLVPLGEEVPNPKVLKWGAVLGALGLGMMLVGAQYTMSTRLPEILSFEIPMAYVTSLYGRTFQLLFLFVLWAEIYSTLIANVFGLGTQLASPRRPVHGALVTILILTSAFFVAQVGFSNIVNYLYPIFGYVSFLLLLLLLWPRKYPQRPTGD</sequence>